<dbReference type="PANTHER" id="PTHR45947">
    <property type="entry name" value="SULFOQUINOVOSYL TRANSFERASE SQD2"/>
    <property type="match status" value="1"/>
</dbReference>
<accession>A0A857N734</accession>
<keyword evidence="3" id="KW-1185">Reference proteome</keyword>
<dbReference type="AlphaFoldDB" id="A0A857N734"/>
<protein>
    <recommendedName>
        <fullName evidence="1">Glycosyl transferase family 1 domain-containing protein</fullName>
    </recommendedName>
</protein>
<dbReference type="InterPro" id="IPR050194">
    <property type="entry name" value="Glycosyltransferase_grp1"/>
</dbReference>
<evidence type="ECO:0000313" key="2">
    <source>
        <dbReference type="EMBL" id="QHO63153.1"/>
    </source>
</evidence>
<evidence type="ECO:0000259" key="1">
    <source>
        <dbReference type="Pfam" id="PF00534"/>
    </source>
</evidence>
<dbReference type="InterPro" id="IPR001296">
    <property type="entry name" value="Glyco_trans_1"/>
</dbReference>
<dbReference type="Proteomes" id="UP000463983">
    <property type="component" value="Chromosome"/>
</dbReference>
<reference evidence="3" key="1">
    <citation type="journal article" date="2020" name="Microorganisms">
        <title>Complete Genome of a Member of a New Bacterial Lineage in the Microgenomates Group Reveals an Unusual Nucleotide Composition Disparity Between Two Strands of DNA and Limited Metabolic Potential.</title>
        <authorList>
            <person name="Kadnikov V.V."/>
            <person name="Mardanov A.V."/>
            <person name="Beletsky A.V."/>
            <person name="Karnachuk O.V."/>
            <person name="Ravin N.V."/>
        </authorList>
    </citation>
    <scope>NUCLEOTIDE SEQUENCE [LARGE SCALE GENOMIC DNA]</scope>
</reference>
<dbReference type="CDD" id="cd03801">
    <property type="entry name" value="GT4_PimA-like"/>
    <property type="match status" value="1"/>
</dbReference>
<evidence type="ECO:0000313" key="3">
    <source>
        <dbReference type="Proteomes" id="UP000463983"/>
    </source>
</evidence>
<dbReference type="KEGG" id="caqa:MICH65_0172"/>
<gene>
    <name evidence="2" type="ORF">MICH65_0172</name>
</gene>
<dbReference type="GO" id="GO:0016757">
    <property type="term" value="F:glycosyltransferase activity"/>
    <property type="evidence" value="ECO:0007669"/>
    <property type="project" value="InterPro"/>
</dbReference>
<dbReference type="PANTHER" id="PTHR45947:SF3">
    <property type="entry name" value="SULFOQUINOVOSYL TRANSFERASE SQD2"/>
    <property type="match status" value="1"/>
</dbReference>
<feature type="domain" description="Glycosyl transferase family 1" evidence="1">
    <location>
        <begin position="202"/>
        <end position="330"/>
    </location>
</feature>
<proteinExistence type="predicted"/>
<name>A0A857N734_9BACT</name>
<dbReference type="Pfam" id="PF00534">
    <property type="entry name" value="Glycos_transf_1"/>
    <property type="match status" value="1"/>
</dbReference>
<dbReference type="SUPFAM" id="SSF53756">
    <property type="entry name" value="UDP-Glycosyltransferase/glycogen phosphorylase"/>
    <property type="match status" value="1"/>
</dbReference>
<dbReference type="Gene3D" id="3.40.50.2000">
    <property type="entry name" value="Glycogen Phosphorylase B"/>
    <property type="match status" value="1"/>
</dbReference>
<organism evidence="2 3">
    <name type="scientific">Candidatus Chazhemtobacterium aquaticus</name>
    <dbReference type="NCBI Taxonomy" id="2715735"/>
    <lineage>
        <taxon>Bacteria</taxon>
        <taxon>Candidatus Chazhemtobacteraceae</taxon>
        <taxon>Candidatus Chazhemtobacterium</taxon>
    </lineage>
</organism>
<dbReference type="EMBL" id="CP047901">
    <property type="protein sequence ID" value="QHO63153.1"/>
    <property type="molecule type" value="Genomic_DNA"/>
</dbReference>
<sequence length="378" mass="42649">MSRLEREVSKERLAGSNLVVVSDHGMDGVGGIPSSLQTYADLWTSQLGGLKFLSPRGDKNFILEAHDAAEEISRVNPDSILLIHPTRYGLATFYMLPDELKGRVVAYWRTKTDQPHERKFDKAIDEVKHWLRKPSRGLVTALRRSMKDYGVRHIANSRSVAHSLVLAGIAQDENGVTIHRPPLHPRPEREYLSFDQRGVSQFNILVVSRISSEKGLENIRLLGEELKRSNIENWNIRVVGPIADPKYFQMLKQETSGLPVEFVGEKGWPELADYYAGSHLLFMPSRTESWGQVTVEAAREGTPVLCLPSPGSLEIFEETNGSFGALMDMDQRKEMVQFLNLLNDPGNWSQLSQSCLEGSKRYSAEVLCQYLLEDVVLR</sequence>